<keyword evidence="1" id="KW-0472">Membrane</keyword>
<proteinExistence type="predicted"/>
<sequence length="62" mass="6814">MQRRQRSRMHGWWWGIGVVSGFCVGLIGLVGLDATMLSRGLALVAVGLVVWSYRPTGRVGQD</sequence>
<protein>
    <submittedName>
        <fullName evidence="2">Uncharacterized protein</fullName>
    </submittedName>
</protein>
<dbReference type="EMBL" id="BAABRU010000036">
    <property type="protein sequence ID" value="GAA5531190.1"/>
    <property type="molecule type" value="Genomic_DNA"/>
</dbReference>
<keyword evidence="3" id="KW-1185">Reference proteome</keyword>
<name>A0ABP9X9G6_9CHLR</name>
<comment type="caution">
    <text evidence="2">The sequence shown here is derived from an EMBL/GenBank/DDBJ whole genome shotgun (WGS) entry which is preliminary data.</text>
</comment>
<dbReference type="RefSeq" id="WP_345724767.1">
    <property type="nucleotide sequence ID" value="NZ_BAABRU010000036.1"/>
</dbReference>
<evidence type="ECO:0000256" key="1">
    <source>
        <dbReference type="SAM" id="Phobius"/>
    </source>
</evidence>
<feature type="transmembrane region" description="Helical" evidence="1">
    <location>
        <begin position="36"/>
        <end position="53"/>
    </location>
</feature>
<reference evidence="2 3" key="1">
    <citation type="submission" date="2024-02" db="EMBL/GenBank/DDBJ databases">
        <title>Herpetosiphon gulosus NBRC 112829.</title>
        <authorList>
            <person name="Ichikawa N."/>
            <person name="Katano-Makiyama Y."/>
            <person name="Hidaka K."/>
        </authorList>
    </citation>
    <scope>NUCLEOTIDE SEQUENCE [LARGE SCALE GENOMIC DNA]</scope>
    <source>
        <strain evidence="2 3">NBRC 112829</strain>
    </source>
</reference>
<feature type="transmembrane region" description="Helical" evidence="1">
    <location>
        <begin position="12"/>
        <end position="30"/>
    </location>
</feature>
<accession>A0ABP9X9G6</accession>
<dbReference type="Proteomes" id="UP001428290">
    <property type="component" value="Unassembled WGS sequence"/>
</dbReference>
<organism evidence="2 3">
    <name type="scientific">Herpetosiphon gulosus</name>
    <dbReference type="NCBI Taxonomy" id="1973496"/>
    <lineage>
        <taxon>Bacteria</taxon>
        <taxon>Bacillati</taxon>
        <taxon>Chloroflexota</taxon>
        <taxon>Chloroflexia</taxon>
        <taxon>Herpetosiphonales</taxon>
        <taxon>Herpetosiphonaceae</taxon>
        <taxon>Herpetosiphon</taxon>
    </lineage>
</organism>
<keyword evidence="1" id="KW-1133">Transmembrane helix</keyword>
<keyword evidence="1" id="KW-0812">Transmembrane</keyword>
<evidence type="ECO:0000313" key="2">
    <source>
        <dbReference type="EMBL" id="GAA5531190.1"/>
    </source>
</evidence>
<gene>
    <name evidence="2" type="ORF">Hgul01_05015</name>
</gene>
<evidence type="ECO:0000313" key="3">
    <source>
        <dbReference type="Proteomes" id="UP001428290"/>
    </source>
</evidence>